<dbReference type="RefSeq" id="WP_153240484.1">
    <property type="nucleotide sequence ID" value="NZ_CP036422.1"/>
</dbReference>
<dbReference type="Proteomes" id="UP000326287">
    <property type="component" value="Chromosome"/>
</dbReference>
<dbReference type="SUPFAM" id="SSF51905">
    <property type="entry name" value="FAD/NAD(P)-binding domain"/>
    <property type="match status" value="1"/>
</dbReference>
<dbReference type="GO" id="GO:0004497">
    <property type="term" value="F:monooxygenase activity"/>
    <property type="evidence" value="ECO:0007669"/>
    <property type="project" value="InterPro"/>
</dbReference>
<name>A0A5P9NNU6_9GAMM</name>
<feature type="binding site" evidence="2">
    <location>
        <position position="336"/>
    </location>
    <ligand>
        <name>FAD</name>
        <dbReference type="ChEBI" id="CHEBI:57692"/>
    </ligand>
</feature>
<feature type="binding site" evidence="2">
    <location>
        <position position="349"/>
    </location>
    <ligand>
        <name>FAD</name>
        <dbReference type="ChEBI" id="CHEBI:57692"/>
    </ligand>
</feature>
<feature type="binding site" evidence="2">
    <location>
        <position position="81"/>
    </location>
    <ligand>
        <name>7-chloro-L-tryptophan</name>
        <dbReference type="ChEBI" id="CHEBI:58713"/>
    </ligand>
</feature>
<sequence length="511" mass="57486">MNQPQQKQRIVIVGGGSTGWIAAAALGRQLKGEQYEVTLVESSQIGTIGVGEAVIPPFLNFIRGLGLNEQQFIQETQASFKLGIQFRDWAQRDHSYFHHFGALGRKLDGHDFLQCWLKARTLGDTADLMDYAPAAEMAKQGKFFLPFKMPQESPLAEAAYALHFDASLVAKSLRKFAESRGVRRVDAKVNGVELDADGNIGALQLDGERRLEGDFFLDCSGFRALLIEGELGSEYEDWREFLPCDRAVALQTSGLEDVTPYTISTARDAGWTWRIPLQHRIGNGYVFASDHCSDDEAIATLLRSVEGEPLHEPRVIPFRTGMRPQFWQKNCVALGLAGGFLEPLESTAIHLVTRGVQFLLELFPHDVTNASSWQQLALDYNARMRMDYEEIRDFIILHYCATRRDDTPFWRQCQNLPLPESLRQKIALFRERGEVRIGGDDLFKVPSWQAVFTGMGVMPEHYHPFVDMSDFAQLHMAMRGGRAQLAEEVATLPSHAEFLRAHCPAEKIPVS</sequence>
<evidence type="ECO:0000313" key="4">
    <source>
        <dbReference type="Proteomes" id="UP000326287"/>
    </source>
</evidence>
<protein>
    <submittedName>
        <fullName evidence="3">Tryptophan 7-halogenase</fullName>
    </submittedName>
</protein>
<keyword evidence="2" id="KW-0285">Flavoprotein</keyword>
<dbReference type="InterPro" id="IPR050816">
    <property type="entry name" value="Flavin-dep_Halogenase_NPB"/>
</dbReference>
<keyword evidence="2" id="KW-0547">Nucleotide-binding</keyword>
<dbReference type="GO" id="GO:0000166">
    <property type="term" value="F:nucleotide binding"/>
    <property type="evidence" value="ECO:0007669"/>
    <property type="project" value="UniProtKB-KW"/>
</dbReference>
<proteinExistence type="predicted"/>
<reference evidence="3 4" key="1">
    <citation type="submission" date="2019-02" db="EMBL/GenBank/DDBJ databases">
        <authorList>
            <person name="Li S.-H."/>
        </authorList>
    </citation>
    <scope>NUCLEOTIDE SEQUENCE [LARGE SCALE GENOMIC DNA]</scope>
    <source>
        <strain evidence="3 4">IMCC14385</strain>
    </source>
</reference>
<feature type="binding site" evidence="2">
    <location>
        <position position="345"/>
    </location>
    <ligand>
        <name>L-tryptophan</name>
        <dbReference type="ChEBI" id="CHEBI:57912"/>
    </ligand>
</feature>
<evidence type="ECO:0000313" key="3">
    <source>
        <dbReference type="EMBL" id="QFU77339.1"/>
    </source>
</evidence>
<dbReference type="KEGG" id="halc:EY643_17650"/>
<keyword evidence="4" id="KW-1185">Reference proteome</keyword>
<gene>
    <name evidence="3" type="ORF">EY643_17650</name>
</gene>
<dbReference type="AlphaFoldDB" id="A0A5P9NNU6"/>
<dbReference type="InterPro" id="IPR036188">
    <property type="entry name" value="FAD/NAD-bd_sf"/>
</dbReference>
<dbReference type="PIRSF" id="PIRSF011396">
    <property type="entry name" value="Trp_halogenase"/>
    <property type="match status" value="1"/>
</dbReference>
<accession>A0A5P9NNU6</accession>
<dbReference type="Gene3D" id="3.50.50.60">
    <property type="entry name" value="FAD/NAD(P)-binding domain"/>
    <property type="match status" value="1"/>
</dbReference>
<dbReference type="InterPro" id="IPR033856">
    <property type="entry name" value="Trp_halogen"/>
</dbReference>
<keyword evidence="2" id="KW-0274">FAD</keyword>
<feature type="active site" evidence="1">
    <location>
        <position position="81"/>
    </location>
</feature>
<dbReference type="InterPro" id="IPR006905">
    <property type="entry name" value="Flavin_halogenase"/>
</dbReference>
<evidence type="ECO:0000256" key="1">
    <source>
        <dbReference type="PIRSR" id="PIRSR011396-1"/>
    </source>
</evidence>
<evidence type="ECO:0000256" key="2">
    <source>
        <dbReference type="PIRSR" id="PIRSR011396-2"/>
    </source>
</evidence>
<dbReference type="PANTHER" id="PTHR43747">
    <property type="entry name" value="FAD-BINDING PROTEIN"/>
    <property type="match status" value="1"/>
</dbReference>
<organism evidence="3 4">
    <name type="scientific">Halioglobus maricola</name>
    <dbReference type="NCBI Taxonomy" id="2601894"/>
    <lineage>
        <taxon>Bacteria</taxon>
        <taxon>Pseudomonadati</taxon>
        <taxon>Pseudomonadota</taxon>
        <taxon>Gammaproteobacteria</taxon>
        <taxon>Cellvibrionales</taxon>
        <taxon>Halieaceae</taxon>
        <taxon>Halioglobus</taxon>
    </lineage>
</organism>
<dbReference type="EMBL" id="CP036422">
    <property type="protein sequence ID" value="QFU77339.1"/>
    <property type="molecule type" value="Genomic_DNA"/>
</dbReference>
<dbReference type="Pfam" id="PF04820">
    <property type="entry name" value="Trp_halogenase"/>
    <property type="match status" value="1"/>
</dbReference>
<feature type="binding site" evidence="2">
    <location>
        <position position="189"/>
    </location>
    <ligand>
        <name>FAD</name>
        <dbReference type="ChEBI" id="CHEBI:57692"/>
    </ligand>
</feature>
<dbReference type="OrthoDB" id="6278312at2"/>
<dbReference type="PANTHER" id="PTHR43747:SF4">
    <property type="entry name" value="FLAVIN-DEPENDENT TRYPTOPHAN HALOGENASE"/>
    <property type="match status" value="1"/>
</dbReference>